<reference evidence="2" key="2">
    <citation type="submission" date="2023-06" db="EMBL/GenBank/DDBJ databases">
        <authorList>
            <consortium name="Lawrence Berkeley National Laboratory"/>
            <person name="Haridas S."/>
            <person name="Hensen N."/>
            <person name="Bonometti L."/>
            <person name="Westerberg I."/>
            <person name="Brannstrom I.O."/>
            <person name="Guillou S."/>
            <person name="Cros-Aarteil S."/>
            <person name="Calhoun S."/>
            <person name="Kuo A."/>
            <person name="Mondo S."/>
            <person name="Pangilinan J."/>
            <person name="Riley R."/>
            <person name="Labutti K."/>
            <person name="Andreopoulos B."/>
            <person name="Lipzen A."/>
            <person name="Chen C."/>
            <person name="Yanf M."/>
            <person name="Daum C."/>
            <person name="Ng V."/>
            <person name="Clum A."/>
            <person name="Steindorff A."/>
            <person name="Ohm R."/>
            <person name="Martin F."/>
            <person name="Silar P."/>
            <person name="Natvig D."/>
            <person name="Lalanne C."/>
            <person name="Gautier V."/>
            <person name="Ament-Velasquez S.L."/>
            <person name="Kruys A."/>
            <person name="Hutchinson M.I."/>
            <person name="Powell A.J."/>
            <person name="Barry K."/>
            <person name="Miller A.N."/>
            <person name="Grigoriev I.V."/>
            <person name="Debuchy R."/>
            <person name="Gladieux P."/>
            <person name="Thoren M.H."/>
            <person name="Johannesson H."/>
        </authorList>
    </citation>
    <scope>NUCLEOTIDE SEQUENCE</scope>
    <source>
        <strain evidence="2">CBS 560.94</strain>
    </source>
</reference>
<dbReference type="AlphaFoldDB" id="A0AAE0JGV0"/>
<reference evidence="2" key="1">
    <citation type="journal article" date="2023" name="Mol. Phylogenet. Evol.">
        <title>Genome-scale phylogeny and comparative genomics of the fungal order Sordariales.</title>
        <authorList>
            <person name="Hensen N."/>
            <person name="Bonometti L."/>
            <person name="Westerberg I."/>
            <person name="Brannstrom I.O."/>
            <person name="Guillou S."/>
            <person name="Cros-Aarteil S."/>
            <person name="Calhoun S."/>
            <person name="Haridas S."/>
            <person name="Kuo A."/>
            <person name="Mondo S."/>
            <person name="Pangilinan J."/>
            <person name="Riley R."/>
            <person name="LaButti K."/>
            <person name="Andreopoulos B."/>
            <person name="Lipzen A."/>
            <person name="Chen C."/>
            <person name="Yan M."/>
            <person name="Daum C."/>
            <person name="Ng V."/>
            <person name="Clum A."/>
            <person name="Steindorff A."/>
            <person name="Ohm R.A."/>
            <person name="Martin F."/>
            <person name="Silar P."/>
            <person name="Natvig D.O."/>
            <person name="Lalanne C."/>
            <person name="Gautier V."/>
            <person name="Ament-Velasquez S.L."/>
            <person name="Kruys A."/>
            <person name="Hutchinson M.I."/>
            <person name="Powell A.J."/>
            <person name="Barry K."/>
            <person name="Miller A.N."/>
            <person name="Grigoriev I.V."/>
            <person name="Debuchy R."/>
            <person name="Gladieux P."/>
            <person name="Hiltunen Thoren M."/>
            <person name="Johannesson H."/>
        </authorList>
    </citation>
    <scope>NUCLEOTIDE SEQUENCE</scope>
    <source>
        <strain evidence="2">CBS 560.94</strain>
    </source>
</reference>
<evidence type="ECO:0000313" key="3">
    <source>
        <dbReference type="Proteomes" id="UP001278500"/>
    </source>
</evidence>
<keyword evidence="1" id="KW-1133">Transmembrane helix</keyword>
<dbReference type="GeneID" id="87867612"/>
<keyword evidence="3" id="KW-1185">Reference proteome</keyword>
<accession>A0AAE0JGV0</accession>
<name>A0AAE0JGV0_9PEZI</name>
<evidence type="ECO:0000256" key="1">
    <source>
        <dbReference type="SAM" id="Phobius"/>
    </source>
</evidence>
<dbReference type="Proteomes" id="UP001278500">
    <property type="component" value="Unassembled WGS sequence"/>
</dbReference>
<dbReference type="RefSeq" id="XP_062682725.1">
    <property type="nucleotide sequence ID" value="XM_062830458.1"/>
</dbReference>
<sequence length="132" mass="14456">MPAMNRIGYAVGVIGLAALQGIYTVAERDLAKAGTNELAEKLHHRELLCGDILCAVLELEQNAKHVAVNEDVVIDTDDTVHKDVAVVVDNSLIVDEYNTDHEFVCINESDAEMSQADSAEWELVSEVSDYLI</sequence>
<evidence type="ECO:0000313" key="2">
    <source>
        <dbReference type="EMBL" id="KAK3347643.1"/>
    </source>
</evidence>
<dbReference type="EMBL" id="JAUEPP010000003">
    <property type="protein sequence ID" value="KAK3347643.1"/>
    <property type="molecule type" value="Genomic_DNA"/>
</dbReference>
<comment type="caution">
    <text evidence="2">The sequence shown here is derived from an EMBL/GenBank/DDBJ whole genome shotgun (WGS) entry which is preliminary data.</text>
</comment>
<gene>
    <name evidence="2" type="ORF">B0H65DRAFT_570694</name>
</gene>
<keyword evidence="1" id="KW-0812">Transmembrane</keyword>
<proteinExistence type="predicted"/>
<organism evidence="2 3">
    <name type="scientific">Neurospora tetraspora</name>
    <dbReference type="NCBI Taxonomy" id="94610"/>
    <lineage>
        <taxon>Eukaryota</taxon>
        <taxon>Fungi</taxon>
        <taxon>Dikarya</taxon>
        <taxon>Ascomycota</taxon>
        <taxon>Pezizomycotina</taxon>
        <taxon>Sordariomycetes</taxon>
        <taxon>Sordariomycetidae</taxon>
        <taxon>Sordariales</taxon>
        <taxon>Sordariaceae</taxon>
        <taxon>Neurospora</taxon>
    </lineage>
</organism>
<keyword evidence="1" id="KW-0472">Membrane</keyword>
<feature type="transmembrane region" description="Helical" evidence="1">
    <location>
        <begin position="6"/>
        <end position="26"/>
    </location>
</feature>
<protein>
    <submittedName>
        <fullName evidence="2">Uncharacterized protein</fullName>
    </submittedName>
</protein>